<dbReference type="RefSeq" id="WP_173074624.1">
    <property type="nucleotide sequence ID" value="NZ_BAABJB010000063.1"/>
</dbReference>
<evidence type="ECO:0000313" key="1">
    <source>
        <dbReference type="EMBL" id="GFJ87601.1"/>
    </source>
</evidence>
<comment type="caution">
    <text evidence="1">The sequence shown here is derived from an EMBL/GenBank/DDBJ whole genome shotgun (WGS) entry which is preliminary data.</text>
</comment>
<protein>
    <submittedName>
        <fullName evidence="1">Uncharacterized protein</fullName>
    </submittedName>
</protein>
<keyword evidence="2" id="KW-1185">Reference proteome</keyword>
<sequence>MDFRDLFKQLGMRPRMYLPDDRFHTLVAFIEGCNAATDWKLLAGFNEWVATHTLGQKSSFHWSVIVASKIFPTILDESGAAAIPGELEGPASEELLRVLDSYLATRQMT</sequence>
<evidence type="ECO:0000313" key="2">
    <source>
        <dbReference type="Proteomes" id="UP000482960"/>
    </source>
</evidence>
<reference evidence="1 2" key="2">
    <citation type="submission" date="2020-03" db="EMBL/GenBank/DDBJ databases">
        <authorList>
            <person name="Ichikawa N."/>
            <person name="Kimura A."/>
            <person name="Kitahashi Y."/>
            <person name="Uohara A."/>
        </authorList>
    </citation>
    <scope>NUCLEOTIDE SEQUENCE [LARGE SCALE GENOMIC DNA]</scope>
    <source>
        <strain evidence="1 2">NBRC 108638</strain>
    </source>
</reference>
<reference evidence="1 2" key="1">
    <citation type="submission" date="2020-03" db="EMBL/GenBank/DDBJ databases">
        <title>Whole genome shotgun sequence of Phytohabitans rumicis NBRC 108638.</title>
        <authorList>
            <person name="Komaki H."/>
            <person name="Tamura T."/>
        </authorList>
    </citation>
    <scope>NUCLEOTIDE SEQUENCE [LARGE SCALE GENOMIC DNA]</scope>
    <source>
        <strain evidence="1 2">NBRC 108638</strain>
    </source>
</reference>
<proteinExistence type="predicted"/>
<dbReference type="Proteomes" id="UP000482960">
    <property type="component" value="Unassembled WGS sequence"/>
</dbReference>
<dbReference type="EMBL" id="BLPG01000001">
    <property type="protein sequence ID" value="GFJ87601.1"/>
    <property type="molecule type" value="Genomic_DNA"/>
</dbReference>
<gene>
    <name evidence="1" type="ORF">Prum_012430</name>
</gene>
<name>A0A6V8KYT0_9ACTN</name>
<dbReference type="AlphaFoldDB" id="A0A6V8KYT0"/>
<accession>A0A6V8KYT0</accession>
<organism evidence="1 2">
    <name type="scientific">Phytohabitans rumicis</name>
    <dbReference type="NCBI Taxonomy" id="1076125"/>
    <lineage>
        <taxon>Bacteria</taxon>
        <taxon>Bacillati</taxon>
        <taxon>Actinomycetota</taxon>
        <taxon>Actinomycetes</taxon>
        <taxon>Micromonosporales</taxon>
        <taxon>Micromonosporaceae</taxon>
    </lineage>
</organism>